<proteinExistence type="inferred from homology"/>
<dbReference type="PANTHER" id="PTHR31279:SF58">
    <property type="entry name" value="PROTEIN EXORDIUM-LIKE 2"/>
    <property type="match status" value="1"/>
</dbReference>
<dbReference type="Proteomes" id="UP000268093">
    <property type="component" value="Unassembled WGS sequence"/>
</dbReference>
<evidence type="ECO:0000256" key="2">
    <source>
        <dbReference type="ARBA" id="ARBA00022525"/>
    </source>
</evidence>
<comment type="caution">
    <text evidence="5">The sequence shown here is derived from an EMBL/GenBank/DDBJ whole genome shotgun (WGS) entry which is preliminary data.</text>
</comment>
<gene>
    <name evidence="5" type="ORF">BC936DRAFT_139241</name>
</gene>
<comment type="subcellular location">
    <subcellularLocation>
        <location evidence="1">Secreted</location>
    </subcellularLocation>
</comment>
<evidence type="ECO:0000256" key="4">
    <source>
        <dbReference type="ARBA" id="ARBA00023591"/>
    </source>
</evidence>
<reference evidence="5 6" key="1">
    <citation type="journal article" date="2018" name="New Phytol.">
        <title>Phylogenomics of Endogonaceae and evolution of mycorrhizas within Mucoromycota.</title>
        <authorList>
            <person name="Chang Y."/>
            <person name="Desiro A."/>
            <person name="Na H."/>
            <person name="Sandor L."/>
            <person name="Lipzen A."/>
            <person name="Clum A."/>
            <person name="Barry K."/>
            <person name="Grigoriev I.V."/>
            <person name="Martin F.M."/>
            <person name="Stajich J.E."/>
            <person name="Smith M.E."/>
            <person name="Bonito G."/>
            <person name="Spatafora J.W."/>
        </authorList>
    </citation>
    <scope>NUCLEOTIDE SEQUENCE [LARGE SCALE GENOMIC DNA]</scope>
    <source>
        <strain evidence="5 6">GMNB39</strain>
    </source>
</reference>
<sequence>MARTTLVLIVTLLVATATAVSRPANFTQHVRNYKAGMVLPYQGGPIKTGNIPIYLIMYGDWSHEGRKVDLFSKFINKLADTPWWQIGTYTLPCALCLGRIAGQSSTSTLTLPSERLYKDKKKRSAGSGTLHVKSIYHDDYSLGMRLYSSSPQQIVEGAISAKKNKLPRDPSGVYVVLTAADVTVEGFCVSWCGYHDSYMQSKSRMDFAMVANPKTICPAACASGNPIVSPNGDVGIDAQINVLAHEVSEAVSDPALNAYITEVGAGEENGE</sequence>
<evidence type="ECO:0000313" key="5">
    <source>
        <dbReference type="EMBL" id="RUP20610.1"/>
    </source>
</evidence>
<keyword evidence="3" id="KW-0732">Signal</keyword>
<evidence type="ECO:0000256" key="1">
    <source>
        <dbReference type="ARBA" id="ARBA00004613"/>
    </source>
</evidence>
<dbReference type="EMBL" id="RBNI01014531">
    <property type="protein sequence ID" value="RUP20610.1"/>
    <property type="molecule type" value="Genomic_DNA"/>
</dbReference>
<dbReference type="Pfam" id="PF04674">
    <property type="entry name" value="Phi_1"/>
    <property type="match status" value="1"/>
</dbReference>
<dbReference type="AlphaFoldDB" id="A0A433BAB7"/>
<name>A0A433BAB7_9FUNG</name>
<keyword evidence="2" id="KW-0964">Secreted</keyword>
<dbReference type="InterPro" id="IPR006766">
    <property type="entry name" value="EXORDIUM-like"/>
</dbReference>
<organism evidence="5 6">
    <name type="scientific">Jimgerdemannia flammicorona</name>
    <dbReference type="NCBI Taxonomy" id="994334"/>
    <lineage>
        <taxon>Eukaryota</taxon>
        <taxon>Fungi</taxon>
        <taxon>Fungi incertae sedis</taxon>
        <taxon>Mucoromycota</taxon>
        <taxon>Mucoromycotina</taxon>
        <taxon>Endogonomycetes</taxon>
        <taxon>Endogonales</taxon>
        <taxon>Endogonaceae</taxon>
        <taxon>Jimgerdemannia</taxon>
    </lineage>
</organism>
<evidence type="ECO:0000256" key="3">
    <source>
        <dbReference type="ARBA" id="ARBA00022729"/>
    </source>
</evidence>
<comment type="similarity">
    <text evidence="4">Belongs to the EXORDIUM family.</text>
</comment>
<dbReference type="GO" id="GO:0005576">
    <property type="term" value="C:extracellular region"/>
    <property type="evidence" value="ECO:0007669"/>
    <property type="project" value="UniProtKB-SubCell"/>
</dbReference>
<keyword evidence="6" id="KW-1185">Reference proteome</keyword>
<dbReference type="PANTHER" id="PTHR31279">
    <property type="entry name" value="PROTEIN EXORDIUM-LIKE 5"/>
    <property type="match status" value="1"/>
</dbReference>
<evidence type="ECO:0000313" key="6">
    <source>
        <dbReference type="Proteomes" id="UP000268093"/>
    </source>
</evidence>
<accession>A0A433BAB7</accession>
<protein>
    <submittedName>
        <fullName evidence="5">Phosphate-induced protein 1</fullName>
    </submittedName>
</protein>
<dbReference type="OrthoDB" id="2104054at2759"/>